<organism evidence="7 8">
    <name type="scientific">Rhodococcus pyridinivorans</name>
    <dbReference type="NCBI Taxonomy" id="103816"/>
    <lineage>
        <taxon>Bacteria</taxon>
        <taxon>Bacillati</taxon>
        <taxon>Actinomycetota</taxon>
        <taxon>Actinomycetes</taxon>
        <taxon>Mycobacteriales</taxon>
        <taxon>Nocardiaceae</taxon>
        <taxon>Rhodococcus</taxon>
    </lineage>
</organism>
<evidence type="ECO:0000313" key="8">
    <source>
        <dbReference type="Proteomes" id="UP000593818"/>
    </source>
</evidence>
<feature type="transmembrane region" description="Helical" evidence="6">
    <location>
        <begin position="85"/>
        <end position="109"/>
    </location>
</feature>
<dbReference type="EMBL" id="CP063450">
    <property type="protein sequence ID" value="QOW01187.1"/>
    <property type="molecule type" value="Genomic_DNA"/>
</dbReference>
<gene>
    <name evidence="7" type="ORF">INP59_11095</name>
</gene>
<comment type="subcellular location">
    <subcellularLocation>
        <location evidence="1">Membrane</location>
        <topology evidence="1">Multi-pass membrane protein</topology>
    </subcellularLocation>
</comment>
<keyword evidence="5 6" id="KW-0472">Membrane</keyword>
<dbReference type="Proteomes" id="UP000593818">
    <property type="component" value="Chromosome"/>
</dbReference>
<evidence type="ECO:0000256" key="5">
    <source>
        <dbReference type="ARBA" id="ARBA00023136"/>
    </source>
</evidence>
<evidence type="ECO:0000256" key="6">
    <source>
        <dbReference type="SAM" id="Phobius"/>
    </source>
</evidence>
<dbReference type="Pfam" id="PF07947">
    <property type="entry name" value="YhhN"/>
    <property type="match status" value="1"/>
</dbReference>
<feature type="transmembrane region" description="Helical" evidence="6">
    <location>
        <begin position="46"/>
        <end position="64"/>
    </location>
</feature>
<comment type="similarity">
    <text evidence="2">Belongs to the TMEM86 family.</text>
</comment>
<evidence type="ECO:0008006" key="9">
    <source>
        <dbReference type="Google" id="ProtNLM"/>
    </source>
</evidence>
<reference evidence="7 8" key="1">
    <citation type="submission" date="2020-10" db="EMBL/GenBank/DDBJ databases">
        <title>Whole genome sequence of oil-degrading bacteria Rhodococcus pyridinivorans strain 5Ap.</title>
        <authorList>
            <person name="Akhremchuk A.E."/>
            <person name="Valentovich L.N."/>
            <person name="Charniauskaya M.I."/>
            <person name="Bukliarevich H.A."/>
            <person name="Titok M.A."/>
        </authorList>
    </citation>
    <scope>NUCLEOTIDE SEQUENCE [LARGE SCALE GENOMIC DNA]</scope>
    <source>
        <strain evidence="7 8">5Ap</strain>
    </source>
</reference>
<evidence type="ECO:0000313" key="7">
    <source>
        <dbReference type="EMBL" id="QOW01187.1"/>
    </source>
</evidence>
<keyword evidence="4 6" id="KW-1133">Transmembrane helix</keyword>
<proteinExistence type="inferred from homology"/>
<accession>A0A7M2XTI4</accession>
<evidence type="ECO:0000256" key="1">
    <source>
        <dbReference type="ARBA" id="ARBA00004141"/>
    </source>
</evidence>
<name>A0A7M2XTI4_9NOCA</name>
<keyword evidence="3 6" id="KW-0812">Transmembrane</keyword>
<keyword evidence="8" id="KW-1185">Reference proteome</keyword>
<dbReference type="AlphaFoldDB" id="A0A7M2XTI4"/>
<evidence type="ECO:0000256" key="3">
    <source>
        <dbReference type="ARBA" id="ARBA00022692"/>
    </source>
</evidence>
<evidence type="ECO:0000256" key="2">
    <source>
        <dbReference type="ARBA" id="ARBA00007375"/>
    </source>
</evidence>
<dbReference type="InterPro" id="IPR012506">
    <property type="entry name" value="TMEM86B-like"/>
</dbReference>
<dbReference type="GO" id="GO:0016020">
    <property type="term" value="C:membrane"/>
    <property type="evidence" value="ECO:0007669"/>
    <property type="project" value="UniProtKB-SubCell"/>
</dbReference>
<sequence>MPLLALGLVLVTSAPRDRLVVGTLVALGVSWLGDSAPDLVDGDAAFLMLVGLVLCAQLTYIVAFRPHRRSSVLRTRPWVVGLYTFAVFAMVAVCASAAGILVVPVAIYASCVGE</sequence>
<evidence type="ECO:0000256" key="4">
    <source>
        <dbReference type="ARBA" id="ARBA00022989"/>
    </source>
</evidence>
<protein>
    <recommendedName>
        <fullName evidence="9">YhhN-like protein</fullName>
    </recommendedName>
</protein>